<dbReference type="GO" id="GO:0016757">
    <property type="term" value="F:glycosyltransferase activity"/>
    <property type="evidence" value="ECO:0007669"/>
    <property type="project" value="UniProtKB-KW"/>
</dbReference>
<protein>
    <submittedName>
        <fullName evidence="3">Glycosyltransferase family 4 protein</fullName>
        <ecNumber evidence="3">2.4.-.-</ecNumber>
    </submittedName>
</protein>
<dbReference type="Proteomes" id="UP001243009">
    <property type="component" value="Unassembled WGS sequence"/>
</dbReference>
<dbReference type="PANTHER" id="PTHR45947:SF3">
    <property type="entry name" value="SULFOQUINOVOSYL TRANSFERASE SQD2"/>
    <property type="match status" value="1"/>
</dbReference>
<keyword evidence="4" id="KW-1185">Reference proteome</keyword>
<sequence>MPHALFQIGPGWFNESKGGAENVFYNLYRHLPASGFDVRGVVPGSRLPERETRRRITAFRVERTSQLQRAAIIRQIFRHSCVSQEIDLIASHFALYALPLLDCLRERPFVVHFHGPWASESRAEGQNRAASWVKYGIERVVYSRADRVIVLSEAFARIAIEDYGVPEAKLRIVPGGVDLAAFACPATRTEARAALGWCQSRPVLFAVRRLVRRMGVDRLIDAVRLLRDQNQDVELHIAGVGPERSALEARAAELCVADRVTFLGFVADGRLPWAYRAADLTIVPSTALEGFGLIVAESLAAGTPALVTPVGGLPEVVSGLSKTLVLSGTDAAALATGIAAALQNPASVPSAEACRAYARAHLDWAVMVPSIAQIYRELL</sequence>
<dbReference type="CDD" id="cd03801">
    <property type="entry name" value="GT4_PimA-like"/>
    <property type="match status" value="1"/>
</dbReference>
<evidence type="ECO:0000313" key="4">
    <source>
        <dbReference type="Proteomes" id="UP001243009"/>
    </source>
</evidence>
<feature type="domain" description="Glycosyl transferase family 1" evidence="1">
    <location>
        <begin position="188"/>
        <end position="360"/>
    </location>
</feature>
<dbReference type="RefSeq" id="WP_305108225.1">
    <property type="nucleotide sequence ID" value="NZ_JAUTWS010000084.1"/>
</dbReference>
<dbReference type="InterPro" id="IPR050194">
    <property type="entry name" value="Glycosyltransferase_grp1"/>
</dbReference>
<comment type="caution">
    <text evidence="3">The sequence shown here is derived from an EMBL/GenBank/DDBJ whole genome shotgun (WGS) entry which is preliminary data.</text>
</comment>
<dbReference type="Gene3D" id="3.40.50.2000">
    <property type="entry name" value="Glycogen Phosphorylase B"/>
    <property type="match status" value="2"/>
</dbReference>
<dbReference type="Pfam" id="PF00534">
    <property type="entry name" value="Glycos_transf_1"/>
    <property type="match status" value="1"/>
</dbReference>
<dbReference type="InterPro" id="IPR001296">
    <property type="entry name" value="Glyco_trans_1"/>
</dbReference>
<evidence type="ECO:0000259" key="2">
    <source>
        <dbReference type="Pfam" id="PF13439"/>
    </source>
</evidence>
<accession>A0ABT9EAX9</accession>
<feature type="domain" description="Glycosyltransferase subfamily 4-like N-terminal" evidence="2">
    <location>
        <begin position="18"/>
        <end position="180"/>
    </location>
</feature>
<name>A0ABT9EAX9_9PROT</name>
<organism evidence="3 4">
    <name type="scientific">Paracraurococcus lichenis</name>
    <dbReference type="NCBI Taxonomy" id="3064888"/>
    <lineage>
        <taxon>Bacteria</taxon>
        <taxon>Pseudomonadati</taxon>
        <taxon>Pseudomonadota</taxon>
        <taxon>Alphaproteobacteria</taxon>
        <taxon>Acetobacterales</taxon>
        <taxon>Roseomonadaceae</taxon>
        <taxon>Paracraurococcus</taxon>
    </lineage>
</organism>
<dbReference type="SUPFAM" id="SSF53756">
    <property type="entry name" value="UDP-Glycosyltransferase/glycogen phosphorylase"/>
    <property type="match status" value="1"/>
</dbReference>
<evidence type="ECO:0000259" key="1">
    <source>
        <dbReference type="Pfam" id="PF00534"/>
    </source>
</evidence>
<gene>
    <name evidence="3" type="ORF">Q7A36_33880</name>
</gene>
<reference evidence="3 4" key="1">
    <citation type="submission" date="2023-08" db="EMBL/GenBank/DDBJ databases">
        <title>The draft genome sequence of Paracraurococcus sp. LOR1-02.</title>
        <authorList>
            <person name="Kingkaew E."/>
            <person name="Tanasupawat S."/>
        </authorList>
    </citation>
    <scope>NUCLEOTIDE SEQUENCE [LARGE SCALE GENOMIC DNA]</scope>
    <source>
        <strain evidence="3 4">LOR1-02</strain>
    </source>
</reference>
<dbReference type="PANTHER" id="PTHR45947">
    <property type="entry name" value="SULFOQUINOVOSYL TRANSFERASE SQD2"/>
    <property type="match status" value="1"/>
</dbReference>
<evidence type="ECO:0000313" key="3">
    <source>
        <dbReference type="EMBL" id="MDO9713368.1"/>
    </source>
</evidence>
<keyword evidence="3" id="KW-0328">Glycosyltransferase</keyword>
<dbReference type="EC" id="2.4.-.-" evidence="3"/>
<dbReference type="EMBL" id="JAUTWS010000084">
    <property type="protein sequence ID" value="MDO9713368.1"/>
    <property type="molecule type" value="Genomic_DNA"/>
</dbReference>
<keyword evidence="3" id="KW-0808">Transferase</keyword>
<dbReference type="Pfam" id="PF13439">
    <property type="entry name" value="Glyco_transf_4"/>
    <property type="match status" value="1"/>
</dbReference>
<proteinExistence type="predicted"/>
<dbReference type="InterPro" id="IPR028098">
    <property type="entry name" value="Glyco_trans_4-like_N"/>
</dbReference>